<dbReference type="AlphaFoldDB" id="A0A135I812"/>
<reference evidence="1 2" key="1">
    <citation type="submission" date="2015-11" db="EMBL/GenBank/DDBJ databases">
        <title>Genomic Taxonomy of the Vibrionaceae.</title>
        <authorList>
            <person name="Gomez-Gil B."/>
            <person name="Enciso-Ibarra J."/>
        </authorList>
    </citation>
    <scope>NUCLEOTIDE SEQUENCE [LARGE SCALE GENOMIC DNA]</scope>
    <source>
        <strain evidence="1 2">CAIM 912</strain>
    </source>
</reference>
<evidence type="ECO:0000313" key="2">
    <source>
        <dbReference type="Proteomes" id="UP000070529"/>
    </source>
</evidence>
<dbReference type="EMBL" id="LNTY01000034">
    <property type="protein sequence ID" value="KXF81534.1"/>
    <property type="molecule type" value="Genomic_DNA"/>
</dbReference>
<keyword evidence="2" id="KW-1185">Reference proteome</keyword>
<organism evidence="1 2">
    <name type="scientific">Enterovibrio coralii</name>
    <dbReference type="NCBI Taxonomy" id="294935"/>
    <lineage>
        <taxon>Bacteria</taxon>
        <taxon>Pseudomonadati</taxon>
        <taxon>Pseudomonadota</taxon>
        <taxon>Gammaproteobacteria</taxon>
        <taxon>Vibrionales</taxon>
        <taxon>Vibrionaceae</taxon>
        <taxon>Enterovibrio</taxon>
    </lineage>
</organism>
<gene>
    <name evidence="1" type="ORF">ATN88_02215</name>
</gene>
<proteinExistence type="predicted"/>
<dbReference type="Proteomes" id="UP000070529">
    <property type="component" value="Unassembled WGS sequence"/>
</dbReference>
<evidence type="ECO:0000313" key="1">
    <source>
        <dbReference type="EMBL" id="KXF81534.1"/>
    </source>
</evidence>
<accession>A0A135I812</accession>
<comment type="caution">
    <text evidence="1">The sequence shown here is derived from an EMBL/GenBank/DDBJ whole genome shotgun (WGS) entry which is preliminary data.</text>
</comment>
<protein>
    <submittedName>
        <fullName evidence="1">Uncharacterized protein</fullName>
    </submittedName>
</protein>
<sequence length="62" mass="7173">MTFLQRESDWKVSRLPDTLELVILGAIDIKQIQAANNELAAYENAQKSLELYYFKSDAKDCY</sequence>
<name>A0A135I812_9GAMM</name>